<proteinExistence type="predicted"/>
<gene>
    <name evidence="2" type="ORF">BZL30_5546</name>
</gene>
<dbReference type="Pfam" id="PF01494">
    <property type="entry name" value="FAD_binding_3"/>
    <property type="match status" value="1"/>
</dbReference>
<comment type="caution">
    <text evidence="2">The sequence shown here is derived from an EMBL/GenBank/DDBJ whole genome shotgun (WGS) entry which is preliminary data.</text>
</comment>
<dbReference type="SUPFAM" id="SSF51905">
    <property type="entry name" value="FAD/NAD(P)-binding domain"/>
    <property type="match status" value="1"/>
</dbReference>
<feature type="domain" description="FAD-binding" evidence="1">
    <location>
        <begin position="40"/>
        <end position="100"/>
    </location>
</feature>
<evidence type="ECO:0000313" key="3">
    <source>
        <dbReference type="Proteomes" id="UP000189229"/>
    </source>
</evidence>
<dbReference type="GO" id="GO:0071949">
    <property type="term" value="F:FAD binding"/>
    <property type="evidence" value="ECO:0007669"/>
    <property type="project" value="InterPro"/>
</dbReference>
<dbReference type="InterPro" id="IPR002938">
    <property type="entry name" value="FAD-bd"/>
</dbReference>
<accession>A0A1V3WY31</accession>
<dbReference type="AlphaFoldDB" id="A0A1V3WY31"/>
<name>A0A1V3WY31_MYCKA</name>
<dbReference type="Proteomes" id="UP000189229">
    <property type="component" value="Unassembled WGS sequence"/>
</dbReference>
<dbReference type="InterPro" id="IPR036188">
    <property type="entry name" value="FAD/NAD-bd_sf"/>
</dbReference>
<sequence length="148" mass="16543">MLLAQAAPEVATRSPQRRLGGCAATRVRRLPAGQRRPGWALVGDAAYYKDPITAHGITDALRDAELLARAVLAAPHGGQAQLDTLHDYQHTRDRLSEQLFNITERIAGYRWDLCELREHLRQLSRAMRPEVDELLGLDDPNRESLLTG</sequence>
<dbReference type="Gene3D" id="3.50.50.60">
    <property type="entry name" value="FAD/NAD(P)-binding domain"/>
    <property type="match status" value="1"/>
</dbReference>
<reference evidence="2 3" key="1">
    <citation type="submission" date="2017-02" db="EMBL/GenBank/DDBJ databases">
        <title>Complete genome sequences of Mycobacterium kansasii strains isolated from rhesus macaques.</title>
        <authorList>
            <person name="Panda A."/>
            <person name="Nagaraj S."/>
            <person name="Zhao X."/>
            <person name="Tettelin H."/>
            <person name="Detolla L.J."/>
        </authorList>
    </citation>
    <scope>NUCLEOTIDE SEQUENCE [LARGE SCALE GENOMIC DNA]</scope>
    <source>
        <strain evidence="2 3">11-3813</strain>
    </source>
</reference>
<evidence type="ECO:0000259" key="1">
    <source>
        <dbReference type="Pfam" id="PF01494"/>
    </source>
</evidence>
<organism evidence="2 3">
    <name type="scientific">Mycobacterium kansasii</name>
    <dbReference type="NCBI Taxonomy" id="1768"/>
    <lineage>
        <taxon>Bacteria</taxon>
        <taxon>Bacillati</taxon>
        <taxon>Actinomycetota</taxon>
        <taxon>Actinomycetes</taxon>
        <taxon>Mycobacteriales</taxon>
        <taxon>Mycobacteriaceae</taxon>
        <taxon>Mycobacterium</taxon>
    </lineage>
</organism>
<dbReference type="EMBL" id="MVBM01000005">
    <property type="protein sequence ID" value="OOK71830.1"/>
    <property type="molecule type" value="Genomic_DNA"/>
</dbReference>
<evidence type="ECO:0000313" key="2">
    <source>
        <dbReference type="EMBL" id="OOK71830.1"/>
    </source>
</evidence>
<protein>
    <submittedName>
        <fullName evidence="2">FAD binding domain protein</fullName>
    </submittedName>
</protein>